<feature type="transmembrane region" description="Helical" evidence="1">
    <location>
        <begin position="12"/>
        <end position="37"/>
    </location>
</feature>
<dbReference type="GeneTree" id="ENSGT00940000181929"/>
<protein>
    <submittedName>
        <fullName evidence="2">Uncharacterized protein</fullName>
    </submittedName>
</protein>
<feature type="transmembrane region" description="Helical" evidence="1">
    <location>
        <begin position="193"/>
        <end position="213"/>
    </location>
</feature>
<evidence type="ECO:0000256" key="1">
    <source>
        <dbReference type="SAM" id="Phobius"/>
    </source>
</evidence>
<dbReference type="Proteomes" id="UP000694397">
    <property type="component" value="Chromosome 24"/>
</dbReference>
<keyword evidence="1" id="KW-0472">Membrane</keyword>
<dbReference type="OrthoDB" id="9892611at2759"/>
<dbReference type="SUPFAM" id="SSF81321">
    <property type="entry name" value="Family A G protein-coupled receptor-like"/>
    <property type="match status" value="1"/>
</dbReference>
<name>A0A8C9S8M9_SCLFO</name>
<evidence type="ECO:0000313" key="2">
    <source>
        <dbReference type="Ensembl" id="ENSSFOP00015032335.2"/>
    </source>
</evidence>
<reference evidence="2 3" key="1">
    <citation type="submission" date="2019-04" db="EMBL/GenBank/DDBJ databases">
        <authorList>
            <consortium name="Wellcome Sanger Institute Data Sharing"/>
        </authorList>
    </citation>
    <scope>NUCLEOTIDE SEQUENCE [LARGE SCALE GENOMIC DNA]</scope>
</reference>
<dbReference type="AlphaFoldDB" id="A0A8C9S8M9"/>
<dbReference type="Ensembl" id="ENSSFOT00015032694.2">
    <property type="protein sequence ID" value="ENSSFOP00015032335.2"/>
    <property type="gene ID" value="ENSSFOG00015020686.2"/>
</dbReference>
<evidence type="ECO:0000313" key="3">
    <source>
        <dbReference type="Proteomes" id="UP000694397"/>
    </source>
</evidence>
<accession>A0A8C9S8M9</accession>
<feature type="transmembrane region" description="Helical" evidence="1">
    <location>
        <begin position="158"/>
        <end position="181"/>
    </location>
</feature>
<keyword evidence="1" id="KW-1133">Transmembrane helix</keyword>
<sequence>YLPTWFDQCSSVHIYSCTCTTCTFYSISFLLVVVYAYESKRVAQGWRESSAGGESEVHSTSLSITGLCLRFSLTVGWVLTWIKQLSNNFFSCLHSCILLLHIRNDTCSHVVTLVAPPPSQVVYSKVSSWFRGYEERATLPMEGDSFSRRRLRGLCATARSMVLVVTFCWTPVLALVVLSFVQSISQETLFPLYVIQALGVSLHGLLNSIVYGWRRRNFRDAARAERTPLLEKPFFEESLTAN</sequence>
<keyword evidence="1" id="KW-0812">Transmembrane</keyword>
<keyword evidence="3" id="KW-1185">Reference proteome</keyword>
<dbReference type="Gene3D" id="1.20.1070.10">
    <property type="entry name" value="Rhodopsin 7-helix transmembrane proteins"/>
    <property type="match status" value="1"/>
</dbReference>
<reference evidence="2" key="3">
    <citation type="submission" date="2025-09" db="UniProtKB">
        <authorList>
            <consortium name="Ensembl"/>
        </authorList>
    </citation>
    <scope>IDENTIFICATION</scope>
</reference>
<proteinExistence type="predicted"/>
<organism evidence="2 3">
    <name type="scientific">Scleropages formosus</name>
    <name type="common">Asian bonytongue</name>
    <name type="synonym">Osteoglossum formosum</name>
    <dbReference type="NCBI Taxonomy" id="113540"/>
    <lineage>
        <taxon>Eukaryota</taxon>
        <taxon>Metazoa</taxon>
        <taxon>Chordata</taxon>
        <taxon>Craniata</taxon>
        <taxon>Vertebrata</taxon>
        <taxon>Euteleostomi</taxon>
        <taxon>Actinopterygii</taxon>
        <taxon>Neopterygii</taxon>
        <taxon>Teleostei</taxon>
        <taxon>Osteoglossocephala</taxon>
        <taxon>Osteoglossomorpha</taxon>
        <taxon>Osteoglossiformes</taxon>
        <taxon>Osteoglossidae</taxon>
        <taxon>Scleropages</taxon>
    </lineage>
</organism>
<reference evidence="2" key="2">
    <citation type="submission" date="2025-08" db="UniProtKB">
        <authorList>
            <consortium name="Ensembl"/>
        </authorList>
    </citation>
    <scope>IDENTIFICATION</scope>
</reference>